<dbReference type="Proteomes" id="UP000001423">
    <property type="component" value="Chromosome"/>
</dbReference>
<protein>
    <submittedName>
        <fullName evidence="2">Site-specific recombinase</fullName>
    </submittedName>
</protein>
<dbReference type="EMBL" id="BX548175">
    <property type="protein sequence ID" value="CAE21874.1"/>
    <property type="molecule type" value="Genomic_DNA"/>
</dbReference>
<feature type="domain" description="Resolvase/invertase-type recombinase catalytic" evidence="1">
    <location>
        <begin position="1"/>
        <end position="110"/>
    </location>
</feature>
<evidence type="ECO:0000259" key="1">
    <source>
        <dbReference type="PROSITE" id="PS51736"/>
    </source>
</evidence>
<dbReference type="InterPro" id="IPR006119">
    <property type="entry name" value="Resolv_N"/>
</dbReference>
<dbReference type="KEGG" id="pmt:PMT_1699"/>
<dbReference type="PROSITE" id="PS51736">
    <property type="entry name" value="RECOMBINASES_3"/>
    <property type="match status" value="1"/>
</dbReference>
<evidence type="ECO:0000313" key="2">
    <source>
        <dbReference type="EMBL" id="CAE21874.1"/>
    </source>
</evidence>
<dbReference type="eggNOG" id="COG1961">
    <property type="taxonomic scope" value="Bacteria"/>
</dbReference>
<accession>Q7V575</accession>
<name>Q7V575_PROMM</name>
<sequence length="110" mass="12131">MSTSCQTADHQAVALNEADCCLNFHQAISTRLKEVGRPQLQIALAAIDEGDELVVVKLNRLERNQVEAIARLQDLQKKGIHIRTADGLINSRAIGELMPVLLGFFLVLLQ</sequence>
<gene>
    <name evidence="2" type="ordered locus">PMT_1699</name>
</gene>
<reference evidence="2 3" key="1">
    <citation type="journal article" date="2003" name="Nature">
        <title>Genome divergence in two Prochlorococcus ecotypes reflects oceanic niche differentiation.</title>
        <authorList>
            <person name="Rocap G."/>
            <person name="Larimer F.W."/>
            <person name="Lamerdin J.E."/>
            <person name="Malfatti S."/>
            <person name="Chain P."/>
            <person name="Ahlgren N.A."/>
            <person name="Arellano A."/>
            <person name="Coleman M."/>
            <person name="Hauser L."/>
            <person name="Hess W.R."/>
            <person name="Johnson Z.I."/>
            <person name="Land M.L."/>
            <person name="Lindell D."/>
            <person name="Post A.F."/>
            <person name="Regala W."/>
            <person name="Shah M."/>
            <person name="Shaw S.L."/>
            <person name="Steglich C."/>
            <person name="Sullivan M.B."/>
            <person name="Ting C.S."/>
            <person name="Tolonen A."/>
            <person name="Webb E.A."/>
            <person name="Zinser E.R."/>
            <person name="Chisholm S.W."/>
        </authorList>
    </citation>
    <scope>NUCLEOTIDE SEQUENCE [LARGE SCALE GENOMIC DNA]</scope>
    <source>
        <strain evidence="3">MIT 9313</strain>
    </source>
</reference>
<proteinExistence type="predicted"/>
<dbReference type="GO" id="GO:0000150">
    <property type="term" value="F:DNA strand exchange activity"/>
    <property type="evidence" value="ECO:0007669"/>
    <property type="project" value="InterPro"/>
</dbReference>
<dbReference type="AlphaFoldDB" id="Q7V575"/>
<dbReference type="InterPro" id="IPR036162">
    <property type="entry name" value="Resolvase-like_N_sf"/>
</dbReference>
<dbReference type="Gene3D" id="3.40.50.1390">
    <property type="entry name" value="Resolvase, N-terminal catalytic domain"/>
    <property type="match status" value="1"/>
</dbReference>
<dbReference type="Pfam" id="PF00239">
    <property type="entry name" value="Resolvase"/>
    <property type="match status" value="1"/>
</dbReference>
<dbReference type="HOGENOM" id="CLU_2168756_0_0_3"/>
<dbReference type="SMART" id="SM00857">
    <property type="entry name" value="Resolvase"/>
    <property type="match status" value="1"/>
</dbReference>
<dbReference type="GO" id="GO:0003677">
    <property type="term" value="F:DNA binding"/>
    <property type="evidence" value="ECO:0007669"/>
    <property type="project" value="InterPro"/>
</dbReference>
<keyword evidence="3" id="KW-1185">Reference proteome</keyword>
<evidence type="ECO:0000313" key="3">
    <source>
        <dbReference type="Proteomes" id="UP000001423"/>
    </source>
</evidence>
<dbReference type="SUPFAM" id="SSF53041">
    <property type="entry name" value="Resolvase-like"/>
    <property type="match status" value="1"/>
</dbReference>
<dbReference type="RefSeq" id="WP_011131066.1">
    <property type="nucleotide sequence ID" value="NC_005071.1"/>
</dbReference>
<organism evidence="2 3">
    <name type="scientific">Prochlorococcus marinus (strain MIT 9313)</name>
    <dbReference type="NCBI Taxonomy" id="74547"/>
    <lineage>
        <taxon>Bacteria</taxon>
        <taxon>Bacillati</taxon>
        <taxon>Cyanobacteriota</taxon>
        <taxon>Cyanophyceae</taxon>
        <taxon>Synechococcales</taxon>
        <taxon>Prochlorococcaceae</taxon>
        <taxon>Prochlorococcus</taxon>
    </lineage>
</organism>